<dbReference type="AlphaFoldDB" id="Q2SNF3"/>
<evidence type="ECO:0000313" key="2">
    <source>
        <dbReference type="Proteomes" id="UP000000238"/>
    </source>
</evidence>
<reference evidence="1 2" key="1">
    <citation type="journal article" date="2005" name="Nucleic Acids Res.">
        <title>Genomic blueprint of Hahella chejuensis, a marine microbe producing an algicidal agent.</title>
        <authorList>
            <person name="Jeong H."/>
            <person name="Yim J.H."/>
            <person name="Lee C."/>
            <person name="Choi S.-H."/>
            <person name="Park Y.K."/>
            <person name="Yoon S.H."/>
            <person name="Hur C.-G."/>
            <person name="Kang H.-Y."/>
            <person name="Kim D."/>
            <person name="Lee H.H."/>
            <person name="Park K.H."/>
            <person name="Park S.-H."/>
            <person name="Park H.-S."/>
            <person name="Lee H.K."/>
            <person name="Oh T.K."/>
            <person name="Kim J.F."/>
        </authorList>
    </citation>
    <scope>NUCLEOTIDE SEQUENCE [LARGE SCALE GENOMIC DNA]</scope>
    <source>
        <strain evidence="1 2">KCTC 2396</strain>
    </source>
</reference>
<name>Q2SNF3_HAHCH</name>
<sequence length="258" mass="28785">MKVTTTTKDAEKSWRNRSHKRALYLHNLSLFQPTAFLMGERFQSYEYLSLTLSGEALINKKANTMASEYIYIPVNSDEMSEFAERFAKAKGIPVNQILANKCVSGNGKAMYRWIDKCLSKLAKDDTLYVVTHGTGAADAMTIGAERNMGKNKQKRINVNGNDTWEGGEWKSYTPDQLTSTLTKEGLPSTFVNLHVCACGGGYEGKMAPWASRLKDAMKQSFPKVQVTGYQGAFSVTPTRIAIIDKGKLYPMDERSVTF</sequence>
<dbReference type="EMBL" id="CP000155">
    <property type="protein sequence ID" value="ABC27821.1"/>
    <property type="molecule type" value="Genomic_DNA"/>
</dbReference>
<dbReference type="STRING" id="349521.HCH_00931"/>
<accession>Q2SNF3</accession>
<keyword evidence="2" id="KW-1185">Reference proteome</keyword>
<protein>
    <submittedName>
        <fullName evidence="1">Uncharacterized protein</fullName>
    </submittedName>
</protein>
<dbReference type="KEGG" id="hch:HCH_00931"/>
<evidence type="ECO:0000313" key="1">
    <source>
        <dbReference type="EMBL" id="ABC27821.1"/>
    </source>
</evidence>
<dbReference type="Proteomes" id="UP000000238">
    <property type="component" value="Chromosome"/>
</dbReference>
<organism evidence="1 2">
    <name type="scientific">Hahella chejuensis (strain KCTC 2396)</name>
    <dbReference type="NCBI Taxonomy" id="349521"/>
    <lineage>
        <taxon>Bacteria</taxon>
        <taxon>Pseudomonadati</taxon>
        <taxon>Pseudomonadota</taxon>
        <taxon>Gammaproteobacteria</taxon>
        <taxon>Oceanospirillales</taxon>
        <taxon>Hahellaceae</taxon>
        <taxon>Hahella</taxon>
    </lineage>
</organism>
<dbReference type="eggNOG" id="ENOG5033PJW">
    <property type="taxonomic scope" value="Bacteria"/>
</dbReference>
<dbReference type="HOGENOM" id="CLU_1076732_0_0_6"/>
<gene>
    <name evidence="1" type="ordered locus">HCH_00931</name>
</gene>
<proteinExistence type="predicted"/>